<comment type="similarity">
    <text evidence="2">Belongs to the GSP G family.</text>
</comment>
<keyword evidence="6" id="KW-0997">Cell inner membrane</keyword>
<evidence type="ECO:0000259" key="12">
    <source>
        <dbReference type="Pfam" id="PF08334"/>
    </source>
</evidence>
<dbReference type="STRING" id="439228.SAMN06295920_106161"/>
<dbReference type="InterPro" id="IPR045584">
    <property type="entry name" value="Pilin-like"/>
</dbReference>
<evidence type="ECO:0000256" key="5">
    <source>
        <dbReference type="ARBA" id="ARBA00022481"/>
    </source>
</evidence>
<keyword evidence="4" id="KW-1003">Cell membrane</keyword>
<dbReference type="OrthoDB" id="9795612at2"/>
<evidence type="ECO:0000256" key="4">
    <source>
        <dbReference type="ARBA" id="ARBA00022475"/>
    </source>
</evidence>
<dbReference type="RefSeq" id="WP_079648921.1">
    <property type="nucleotide sequence ID" value="NZ_FUYM01000006.1"/>
</dbReference>
<evidence type="ECO:0000313" key="14">
    <source>
        <dbReference type="Proteomes" id="UP000189818"/>
    </source>
</evidence>
<dbReference type="EMBL" id="FUYM01000006">
    <property type="protein sequence ID" value="SKB78677.1"/>
    <property type="molecule type" value="Genomic_DNA"/>
</dbReference>
<feature type="domain" description="Type II secretion system protein GspG C-terminal" evidence="12">
    <location>
        <begin position="49"/>
        <end position="157"/>
    </location>
</feature>
<sequence length="161" mass="17148">MIIVSQQFHDEPEHGGRRALSDGEAGLTLIEMIVVLAIIALVAALIVPNVIGRPDEARVTVARTDLRTISAALKMYRLDNGDYPTTEQGLAALSKKPTTAPEPRNWSTEGYLAQVPIDPWGRPYVYRNPGSGGAGFDLVSLGKDGKPGGEGLDADLSDKAP</sequence>
<feature type="transmembrane region" description="Helical" evidence="11">
    <location>
        <begin position="25"/>
        <end position="47"/>
    </location>
</feature>
<dbReference type="SUPFAM" id="SSF54523">
    <property type="entry name" value="Pili subunits"/>
    <property type="match status" value="1"/>
</dbReference>
<keyword evidence="9 11" id="KW-0472">Membrane</keyword>
<dbReference type="PROSITE" id="PS00409">
    <property type="entry name" value="PROKAR_NTER_METHYL"/>
    <property type="match status" value="1"/>
</dbReference>
<protein>
    <recommendedName>
        <fullName evidence="3">Type II secretion system core protein G</fullName>
    </recommendedName>
</protein>
<name>A0A1T5E3Z5_9SPHN</name>
<dbReference type="GO" id="GO:0005886">
    <property type="term" value="C:plasma membrane"/>
    <property type="evidence" value="ECO:0007669"/>
    <property type="project" value="UniProtKB-SubCell"/>
</dbReference>
<feature type="region of interest" description="Disordered" evidence="10">
    <location>
        <begin position="136"/>
        <end position="161"/>
    </location>
</feature>
<dbReference type="Pfam" id="PF08334">
    <property type="entry name" value="T2SSG"/>
    <property type="match status" value="1"/>
</dbReference>
<dbReference type="InterPro" id="IPR000983">
    <property type="entry name" value="Bac_GSPG_pilin"/>
</dbReference>
<dbReference type="NCBIfam" id="TIGR02532">
    <property type="entry name" value="IV_pilin_GFxxxE"/>
    <property type="match status" value="1"/>
</dbReference>
<evidence type="ECO:0000256" key="1">
    <source>
        <dbReference type="ARBA" id="ARBA00004377"/>
    </source>
</evidence>
<dbReference type="PANTHER" id="PTHR30093">
    <property type="entry name" value="GENERAL SECRETION PATHWAY PROTEIN G"/>
    <property type="match status" value="1"/>
</dbReference>
<keyword evidence="5" id="KW-0488">Methylation</keyword>
<keyword evidence="7 11" id="KW-0812">Transmembrane</keyword>
<reference evidence="14" key="1">
    <citation type="submission" date="2017-02" db="EMBL/GenBank/DDBJ databases">
        <authorList>
            <person name="Varghese N."/>
            <person name="Submissions S."/>
        </authorList>
    </citation>
    <scope>NUCLEOTIDE SEQUENCE [LARGE SCALE GENOMIC DNA]</scope>
    <source>
        <strain evidence="14">UM2</strain>
    </source>
</reference>
<evidence type="ECO:0000256" key="3">
    <source>
        <dbReference type="ARBA" id="ARBA00020042"/>
    </source>
</evidence>
<dbReference type="Proteomes" id="UP000189818">
    <property type="component" value="Unassembled WGS sequence"/>
</dbReference>
<organism evidence="13 14">
    <name type="scientific">Rhizorhabdus histidinilytica</name>
    <dbReference type="NCBI Taxonomy" id="439228"/>
    <lineage>
        <taxon>Bacteria</taxon>
        <taxon>Pseudomonadati</taxon>
        <taxon>Pseudomonadota</taxon>
        <taxon>Alphaproteobacteria</taxon>
        <taxon>Sphingomonadales</taxon>
        <taxon>Sphingomonadaceae</taxon>
        <taxon>Rhizorhabdus</taxon>
    </lineage>
</organism>
<evidence type="ECO:0000256" key="9">
    <source>
        <dbReference type="ARBA" id="ARBA00023136"/>
    </source>
</evidence>
<dbReference type="InterPro" id="IPR012902">
    <property type="entry name" value="N_methyl_site"/>
</dbReference>
<evidence type="ECO:0000313" key="13">
    <source>
        <dbReference type="EMBL" id="SKB78677.1"/>
    </source>
</evidence>
<evidence type="ECO:0000256" key="8">
    <source>
        <dbReference type="ARBA" id="ARBA00022989"/>
    </source>
</evidence>
<keyword evidence="8 11" id="KW-1133">Transmembrane helix</keyword>
<evidence type="ECO:0000256" key="11">
    <source>
        <dbReference type="SAM" id="Phobius"/>
    </source>
</evidence>
<dbReference type="GO" id="GO:0015627">
    <property type="term" value="C:type II protein secretion system complex"/>
    <property type="evidence" value="ECO:0007669"/>
    <property type="project" value="InterPro"/>
</dbReference>
<evidence type="ECO:0000256" key="7">
    <source>
        <dbReference type="ARBA" id="ARBA00022692"/>
    </source>
</evidence>
<comment type="subcellular location">
    <subcellularLocation>
        <location evidence="1">Cell inner membrane</location>
        <topology evidence="1">Single-pass membrane protein</topology>
    </subcellularLocation>
</comment>
<dbReference type="PANTHER" id="PTHR30093:SF44">
    <property type="entry name" value="TYPE II SECRETION SYSTEM CORE PROTEIN G"/>
    <property type="match status" value="1"/>
</dbReference>
<gene>
    <name evidence="13" type="ORF">SAMN06295920_106161</name>
</gene>
<dbReference type="GO" id="GO:0015628">
    <property type="term" value="P:protein secretion by the type II secretion system"/>
    <property type="evidence" value="ECO:0007669"/>
    <property type="project" value="InterPro"/>
</dbReference>
<evidence type="ECO:0000256" key="10">
    <source>
        <dbReference type="SAM" id="MobiDB-lite"/>
    </source>
</evidence>
<dbReference type="NCBIfam" id="TIGR01710">
    <property type="entry name" value="typeII_sec_gspG"/>
    <property type="match status" value="1"/>
</dbReference>
<dbReference type="AlphaFoldDB" id="A0A1T5E3Z5"/>
<dbReference type="Gene3D" id="3.30.700.10">
    <property type="entry name" value="Glycoprotein, Type 4 Pilin"/>
    <property type="match status" value="1"/>
</dbReference>
<dbReference type="PRINTS" id="PR00813">
    <property type="entry name" value="BCTERIALGSPG"/>
</dbReference>
<accession>A0A1T5E3Z5</accession>
<dbReference type="Pfam" id="PF07963">
    <property type="entry name" value="N_methyl"/>
    <property type="match status" value="1"/>
</dbReference>
<dbReference type="InterPro" id="IPR013545">
    <property type="entry name" value="T2SS_protein-GspG_C"/>
</dbReference>
<dbReference type="InterPro" id="IPR010054">
    <property type="entry name" value="Type2_sec_GspG"/>
</dbReference>
<evidence type="ECO:0000256" key="6">
    <source>
        <dbReference type="ARBA" id="ARBA00022519"/>
    </source>
</evidence>
<evidence type="ECO:0000256" key="2">
    <source>
        <dbReference type="ARBA" id="ARBA00009984"/>
    </source>
</evidence>
<keyword evidence="14" id="KW-1185">Reference proteome</keyword>
<proteinExistence type="inferred from homology"/>